<keyword evidence="15" id="KW-1185">Reference proteome</keyword>
<sequence length="3970" mass="439293">MGRIKKVATERHTATLSPAIREFVSQTVSSPLHQLPQRLGEFPQQWPFPRGDLYHWIPLLDRFDHILELFSGEYGLKDSPQIQPFERRLLQKGDAEEGMPYPATGAPSQELDVLGFSEEGDRELVESVVHFTRILLEHCGNRSLYASSSHINDLLNTTSMSLLRLCLKLALRLAQRYQVARYKNSNPHAQAVLLANHYSFNMDNLHKLAMPFPKPSGSLPVPSAIATPIKGKEKASQASAFSTSDLVTLAKEPGSPGSTGELASVQMSYYYDGTAQSSKQATAQQPSEATPNTPTPTRRQTSALGPSRDRPSPGDRSVSANDISNSTPGAGRESRDVPSNTAKIFSIPAQRVAETPGWALLREALPNVPTELRFDLLNRIRIAKASATPEVSMQQLIEVRLLAIANMAFALGESKFHERIGVPDNEEPKRLHLAQQLCDLLQPATSNQRPLSQEAETTVLMTLDALLKSRHKAAEVIDALSISVNHGLLYYELRKVIATLHDQEHADKQLELRELEWREATFDLVNNLQLHNAQLRSGERMVQAGIVGILVEVLGLRTTRAERFHEKVLQFSTSFIHGIEAAFQAFATNKGFDLLADLAQHEVDSGLQSAQAGDGLPLHYRSKVVDYSIPFFQQTTLRQLFKFTGHLFEHNVGANDRLLRNLIDTPQMLGALKTVIENPRTFGSNVWGGAVNIVTSFIHSEPTSYSVVGEAGLPKSILEAVVGGTVTDPPADAEESSFVPNLENIPCNIEIVDGEPQYPSVNLLPVGETMVDIPAAFGAICLNDSHGMRLFQSSQAMFKYFDIFTSPRHVKALEDEGGNLATAIGQGFDELARHHPRLKDQIVVAVSSMVQRVSSLCRNLAEFKNEGAKLWKKDGETWCVDGGNAAMRGTSSDAYDNAREKGTSFAPTAKTVQVTAQDAQPTWQDRGEAMRYFTACAKFLEGFFHNSGMCAYFCEMNGAEHILNLATSASNPHDLPAFAAYGKISVVIRTMCEQKPHLVLPGITHRIQNALLAMKPLMENTRPDGLFSAYVGGPPDSPLNEGLDGTTIIKSLCVLHALADVLGKTMAPPTYSSRHGSQTSQIFNQLNFTDVYIELVDDLSKLHAACIWESLALQKSIPQELKEKADPRPYIMRRLNANGHIELASESRLTESMGHSSSDESTPRPDSQLNVDQDYQAKNIKTLRYVLDQAPKGFEHFFHTLGQASVPKRSNDAGMRQHASVIGERLAKAYVWELEYRKFGQADEATELRYLATTLQGTCRLMLKTSFSMDGFGPKEALTVVLNKFYLNEGFAKLNGYMDVFCEVIKSKPTEDDMRGVAARDGLYSILEFYVSLSRSQTILEAMQSSVMSVREHRQADYFMPGQFVVELRDAILPAMQKLWNSSAIETLDESYAKKVCDILRLILKGEGEERALKRSDHASRRVRTDALHFTLRNTQQVPAVQSSVHDNRLAREAVYRCSNQEASAREYAVLRRDHHAPRFPIPEGESEEADRPVTSDRSVAMGDYPHDTPPPLTDPDMPPSDDIMSDDDTPGPLGGVTDDVGEQDLMAMIGSGRMQDILSLTAGRAPGGADIAGSSAAPPAQDTRQPFVTVEDLEEKRKALRESLIDRCLEVLSAVPAVTFVLSDLIHAAVAKSGDSTNPRAEIGRTLVLSLMSLQGEDSSKESGIKISAYAHLVALILQDRDFFDSTLDELKASFDSLVAWVQLGSDQKVEDAPWLETILLIIERILAEDEQPAEIKWEPPPADDPLKPLPEPELPELVVSPELRSTLFDGLVDVLPKIGKNLSLALSVSRVMVMLTRRRELALRLSEKQSMQRLFLMMRQLGGSVDDKLHSCFMLILRHMIEDESAIRQIMRTEIRAALEGHRSSRAMDTSTFTRNMYHLVLRDPNIFVEVTKEMLEVARYDGSPLRGQALALKKDKPQATTEKKEEAAPKVDAQPSIESANTDEGKPTDAKPPIVESPDGLVAFLLRELSTYKDVDEKPSVPTRDSQALAEANDEPRTDVDMADASTTATPAPPSPTPNLPTPNDSSSAPGAETAAKADKPVFKPEEHGIYIYRCFLLQCLSEILLSYGRTKVELINFSRKPETQPVTPVKPRAGTLNYLLNVLIPIGTLEHKDEIAHRKKMNTSNWATTVLVSLCSKTTERSNRHSRATDLSAEDDTDLMFVRKFVLEHALKAFKEATTSTEPLDQRYSRLLGLSELFNRMLNKSDRSALVDSSHAQQIGRLMYEKNYIGALTSAIAEIDLNFPNAKRAVKYILAPLRQLTDLGVSLSQTSDLSSNAPGTSTDEADISSATSVSDGDEDEDRDRDPTPDLLRNTALGMLESGGAQDEESDEDEDDEEEGDEEMDYEDDFDDEMGYDGEEAGHGDVVSDEEDGDDNMGDVEGMPGDVDMDVEIVMDDEGDDDDDDDEGDEDDEDDDSDDDGEDFDDQMDEITGDDENASMGEGGEDVWEEADDAAEDGSPHGGPLEHLAHIVGADDGSESGEQDGLIRVDMGDGEDDYFEDEMAAEDDEDDEEVDYENDVVYEPELEDDEEDDEMGGWEFDAPAPPAIIRPPHHHHHHHGGPRGFGEMFGMLGGGDTFRPPTFRSHRAVSAGRGEDDGTNPLLQRDGAAGRNRAEQADPLGRAGRRTFGMGRSDIIQDLVATVGAGGHGTINVSLGGMDGPMGIRGLPPMFQLQGRHGGHALIDIDPSRPIRDQLGGRFGDWSLSQRMGNEGRPTDSAAEARAVEFHLTPTVARWQEEARMLFGGKHHEKATRIINALLRALVPPAMKAKQEHEKAERERREAEQKAREAEQQKAEAEKAEREAREKQEREEREAREREEAAERERAAREAAEASGAAMEGVEEHESKSLAEEPTATAASAAEQQDPAERITTMIRGREVDITSLGVDRDFLEAIPEDMREDVIMQQVQNQRSQAVQAGETPTEISREFLDALPREIQQELLRSEREDRRRRDRAEQQRRAAQEGNAQPAQPEDMNNADFMAMLDPGLRQAVLMDADEGTLAALPADLQAEARALMGDRLPRVGGAGGLRIAGGGLPRMIPGAVDRADQAVREANRQRRPVVQMLDKPGVATLLRLMFVSLHHKAKSNLHSVLSDVCKNTQNRAEVISILLSVLQDGTADFSAVERSFTQLSMKAKQLPGTKTPQPLKRTPTGLAAAPSTELSPLNIVQHCLTTLNALSLDNTKVPSFFLTEHETAGSQKAKVAKKGKGKESKAAKYPLNALLALLDRKLITENTGVMETLAALLSRVTHPLTILLRRAKEAQDGEKAKEAATNDGEQSRSQAGPSDVPMQEATAPEPTEASPGQPSGSEERPTGDDDTNTKPGDKKHRELTPPDVPEDNIRLVVNILAARECASKTFSDTLDIIKNLSAIPGAKEVFGKELVRQAQELGQTVVEDLAELASQIESAQTGTDLQGLALANFSSAGSKQRKLLRVILALDHLFDPKRMPQGSDDPNSAESKVKDDVLALLYESMTFDQLWTNLTTCLAAIRRRGNMVNVATILLPLIEALMVVCRNSALKEAPASTVVTSPVDTSKSTPPPDSRMEGLFFKFTEDNRKILNELIRNNPKLMSGNLSILAKNSKVLEFDNKRTYFNRKLRSRGDVRVSHSSLQLNIRRDHVFLDSFKSLYYKSADEIKYGKLSIRFHGEEGVDAGGVSREWFGAMARQMFNPDYALFNPVASDRTTFHPNPLSAVNDEHLMFFKFIGRIIGKALYEGRVLDCHFSRAVYRRILGKTVSLKDMESLDLDYYRSLVWILENDITDVTFETFSVDVDRFGAEETVDLIPDGRNIPVTEENKQQYVQLVVEHRLINSVEDQLNKFLEGFHEIIPQELVAIFNEQELELLISGLPDIDIDDWKNTTEYHNYTATSPQVQWFWRAVRSFDKEEKAKLLQFVTGTSKVPLNGFKELEGMNGFARFNIHRDYSSNQKLPSSHTCFNQLDLPEYESYEHLRQQLYTAITAGSEYFGFA</sequence>
<feature type="compositionally biased region" description="Acidic residues" evidence="12">
    <location>
        <begin position="2329"/>
        <end position="2362"/>
    </location>
</feature>
<dbReference type="GO" id="GO:0051028">
    <property type="term" value="P:mRNA transport"/>
    <property type="evidence" value="ECO:0007669"/>
    <property type="project" value="UniProtKB-KW"/>
</dbReference>
<dbReference type="Gene3D" id="3.30.2410.10">
    <property type="entry name" value="Hect, E3 ligase catalytic domain"/>
    <property type="match status" value="1"/>
</dbReference>
<comment type="caution">
    <text evidence="14">The sequence shown here is derived from an EMBL/GenBank/DDBJ whole genome shotgun (WGS) entry which is preliminary data.</text>
</comment>
<feature type="region of interest" description="Disordered" evidence="12">
    <location>
        <begin position="2944"/>
        <end position="2978"/>
    </location>
</feature>
<reference evidence="14 15" key="1">
    <citation type="submission" date="2017-03" db="EMBL/GenBank/DDBJ databases">
        <title>Genomes of endolithic fungi from Antarctica.</title>
        <authorList>
            <person name="Coleine C."/>
            <person name="Masonjones S."/>
            <person name="Stajich J.E."/>
        </authorList>
    </citation>
    <scope>NUCLEOTIDE SEQUENCE [LARGE SCALE GENOMIC DNA]</scope>
    <source>
        <strain evidence="14 15">CCFEE 6315</strain>
    </source>
</reference>
<dbReference type="GO" id="GO:0061630">
    <property type="term" value="F:ubiquitin protein ligase activity"/>
    <property type="evidence" value="ECO:0007669"/>
    <property type="project" value="UniProtKB-EC"/>
</dbReference>
<dbReference type="InterPro" id="IPR010309">
    <property type="entry name" value="E3_Ub_ligase_DUF908"/>
</dbReference>
<feature type="compositionally biased region" description="Pro residues" evidence="12">
    <location>
        <begin position="2014"/>
        <end position="2024"/>
    </location>
</feature>
<feature type="region of interest" description="Disordered" evidence="12">
    <location>
        <begin position="2273"/>
        <end position="2497"/>
    </location>
</feature>
<feature type="compositionally biased region" description="Pro residues" evidence="12">
    <location>
        <begin position="1508"/>
        <end position="1519"/>
    </location>
</feature>
<comment type="pathway">
    <text evidence="3">Protein modification; protein ubiquitination.</text>
</comment>
<feature type="region of interest" description="Disordered" evidence="12">
    <location>
        <begin position="3264"/>
        <end position="3340"/>
    </location>
</feature>
<evidence type="ECO:0000256" key="1">
    <source>
        <dbReference type="ARBA" id="ARBA00000885"/>
    </source>
</evidence>
<dbReference type="SUPFAM" id="SSF56204">
    <property type="entry name" value="Hect, E3 ligase catalytic domain"/>
    <property type="match status" value="1"/>
</dbReference>
<dbReference type="PANTHER" id="PTHR11254">
    <property type="entry name" value="HECT DOMAIN UBIQUITIN-PROTEIN LIGASE"/>
    <property type="match status" value="1"/>
</dbReference>
<dbReference type="CDD" id="cd00078">
    <property type="entry name" value="HECTc"/>
    <property type="match status" value="1"/>
</dbReference>
<feature type="compositionally biased region" description="Basic and acidic residues" evidence="12">
    <location>
        <begin position="1915"/>
        <end position="1932"/>
    </location>
</feature>
<evidence type="ECO:0000256" key="12">
    <source>
        <dbReference type="SAM" id="MobiDB-lite"/>
    </source>
</evidence>
<comment type="subcellular location">
    <subcellularLocation>
        <location evidence="2">Nucleus</location>
    </subcellularLocation>
</comment>
<evidence type="ECO:0000256" key="2">
    <source>
        <dbReference type="ARBA" id="ARBA00004123"/>
    </source>
</evidence>
<keyword evidence="7 11" id="KW-0833">Ubl conjugation pathway</keyword>
<feature type="region of interest" description="Disordered" evidence="12">
    <location>
        <begin position="1978"/>
        <end position="2043"/>
    </location>
</feature>
<dbReference type="EMBL" id="NAJL01000004">
    <property type="protein sequence ID" value="TKA32843.1"/>
    <property type="molecule type" value="Genomic_DNA"/>
</dbReference>
<dbReference type="InterPro" id="IPR050409">
    <property type="entry name" value="E3_ubiq-protein_ligase"/>
</dbReference>
<dbReference type="EC" id="2.3.2.26" evidence="4"/>
<feature type="region of interest" description="Disordered" evidence="12">
    <location>
        <begin position="1914"/>
        <end position="1959"/>
    </location>
</feature>
<evidence type="ECO:0000313" key="15">
    <source>
        <dbReference type="Proteomes" id="UP000308549"/>
    </source>
</evidence>
<dbReference type="PANTHER" id="PTHR11254:SF67">
    <property type="entry name" value="E3 UBIQUITIN-PROTEIN LIGASE HUWE1"/>
    <property type="match status" value="1"/>
</dbReference>
<dbReference type="SMART" id="SM00119">
    <property type="entry name" value="HECTc"/>
    <property type="match status" value="1"/>
</dbReference>
<evidence type="ECO:0000256" key="6">
    <source>
        <dbReference type="ARBA" id="ARBA00022679"/>
    </source>
</evidence>
<dbReference type="InterPro" id="IPR000569">
    <property type="entry name" value="HECT_dom"/>
</dbReference>
<dbReference type="FunFam" id="3.90.1750.10:FF:000003">
    <property type="entry name" value="E3 ubiquitin-protein ligase UPL1"/>
    <property type="match status" value="1"/>
</dbReference>
<evidence type="ECO:0000313" key="14">
    <source>
        <dbReference type="EMBL" id="TKA32843.1"/>
    </source>
</evidence>
<proteinExistence type="inferred from homology"/>
<feature type="compositionally biased region" description="Acidic residues" evidence="12">
    <location>
        <begin position="2370"/>
        <end position="2381"/>
    </location>
</feature>
<dbReference type="FunFam" id="3.30.2160.10:FF:000001">
    <property type="entry name" value="E3 ubiquitin-protein ligase NEDD4-like"/>
    <property type="match status" value="1"/>
</dbReference>
<feature type="compositionally biased region" description="Low complexity" evidence="12">
    <location>
        <begin position="2855"/>
        <end position="2868"/>
    </location>
</feature>
<feature type="domain" description="HECT" evidence="13">
    <location>
        <begin position="3634"/>
        <end position="3970"/>
    </location>
</feature>
<dbReference type="FunFam" id="3.30.2410.10:FF:000004">
    <property type="entry name" value="E3 ubiquitin-protein ligase HUWE1, variant"/>
    <property type="match status" value="1"/>
</dbReference>
<feature type="compositionally biased region" description="Polar residues" evidence="12">
    <location>
        <begin position="3278"/>
        <end position="3287"/>
    </location>
</feature>
<keyword evidence="8" id="KW-0509">mRNA transport</keyword>
<dbReference type="Pfam" id="PF06025">
    <property type="entry name" value="DUF913"/>
    <property type="match status" value="1"/>
</dbReference>
<dbReference type="Gene3D" id="3.30.2160.10">
    <property type="entry name" value="Hect, E3 ligase catalytic domain"/>
    <property type="match status" value="1"/>
</dbReference>
<feature type="compositionally biased region" description="Basic and acidic residues" evidence="12">
    <location>
        <begin position="2845"/>
        <end position="2854"/>
    </location>
</feature>
<feature type="region of interest" description="Disordered" evidence="12">
    <location>
        <begin position="2591"/>
        <end position="2629"/>
    </location>
</feature>
<dbReference type="Pfam" id="PF14377">
    <property type="entry name" value="UBM"/>
    <property type="match status" value="3"/>
</dbReference>
<evidence type="ECO:0000256" key="11">
    <source>
        <dbReference type="PROSITE-ProRule" id="PRU00104"/>
    </source>
</evidence>
<feature type="compositionally biased region" description="Basic and acidic residues" evidence="12">
    <location>
        <begin position="3312"/>
        <end position="3335"/>
    </location>
</feature>
<dbReference type="GO" id="GO:0006511">
    <property type="term" value="P:ubiquitin-dependent protein catabolic process"/>
    <property type="evidence" value="ECO:0007669"/>
    <property type="project" value="TreeGrafter"/>
</dbReference>
<dbReference type="GO" id="GO:0005737">
    <property type="term" value="C:cytoplasm"/>
    <property type="evidence" value="ECO:0007669"/>
    <property type="project" value="TreeGrafter"/>
</dbReference>
<feature type="region of interest" description="Disordered" evidence="12">
    <location>
        <begin position="276"/>
        <end position="342"/>
    </location>
</feature>
<gene>
    <name evidence="14" type="ORF">B0A50_01069</name>
</gene>
<dbReference type="UniPathway" id="UPA00143"/>
<evidence type="ECO:0000259" key="13">
    <source>
        <dbReference type="PROSITE" id="PS50237"/>
    </source>
</evidence>
<dbReference type="InterPro" id="IPR025527">
    <property type="entry name" value="HUWE1/Rev1_UBM"/>
</dbReference>
<feature type="compositionally biased region" description="Polar residues" evidence="12">
    <location>
        <begin position="318"/>
        <end position="328"/>
    </location>
</feature>
<dbReference type="PROSITE" id="PS50237">
    <property type="entry name" value="HECT"/>
    <property type="match status" value="1"/>
</dbReference>
<comment type="similarity">
    <text evidence="10">Belongs to the UPL family. TOM1/PTR1 subfamily.</text>
</comment>
<dbReference type="Proteomes" id="UP000308549">
    <property type="component" value="Unassembled WGS sequence"/>
</dbReference>
<evidence type="ECO:0000256" key="5">
    <source>
        <dbReference type="ARBA" id="ARBA00022448"/>
    </source>
</evidence>
<dbReference type="Pfam" id="PF00632">
    <property type="entry name" value="HECT"/>
    <property type="match status" value="1"/>
</dbReference>
<keyword evidence="9" id="KW-0539">Nucleus</keyword>
<protein>
    <recommendedName>
        <fullName evidence="4">HECT-type E3 ubiquitin transferase</fullName>
        <ecNumber evidence="4">2.3.2.26</ecNumber>
    </recommendedName>
</protein>
<feature type="compositionally biased region" description="Low complexity" evidence="12">
    <location>
        <begin position="276"/>
        <end position="297"/>
    </location>
</feature>
<dbReference type="OrthoDB" id="8068875at2759"/>
<dbReference type="Pfam" id="PF06012">
    <property type="entry name" value="DUF908"/>
    <property type="match status" value="1"/>
</dbReference>
<evidence type="ECO:0000256" key="10">
    <source>
        <dbReference type="ARBA" id="ARBA00034494"/>
    </source>
</evidence>
<feature type="compositionally biased region" description="Polar residues" evidence="12">
    <location>
        <begin position="2273"/>
        <end position="2298"/>
    </location>
</feature>
<keyword evidence="5" id="KW-0813">Transport</keyword>
<evidence type="ECO:0000256" key="4">
    <source>
        <dbReference type="ARBA" id="ARBA00012485"/>
    </source>
</evidence>
<dbReference type="GO" id="GO:0000209">
    <property type="term" value="P:protein polyubiquitination"/>
    <property type="evidence" value="ECO:0007669"/>
    <property type="project" value="TreeGrafter"/>
</dbReference>
<feature type="compositionally biased region" description="Basic and acidic residues" evidence="12">
    <location>
        <begin position="3264"/>
        <end position="3275"/>
    </location>
</feature>
<feature type="active site" description="Glycyl thioester intermediate" evidence="11">
    <location>
        <position position="3937"/>
    </location>
</feature>
<dbReference type="GO" id="GO:0005634">
    <property type="term" value="C:nucleus"/>
    <property type="evidence" value="ECO:0007669"/>
    <property type="project" value="UniProtKB-SubCell"/>
</dbReference>
<accession>A0A4U0UBL1</accession>
<dbReference type="Gene3D" id="3.90.1750.10">
    <property type="entry name" value="Hect, E3 ligase catalytic domains"/>
    <property type="match status" value="1"/>
</dbReference>
<feature type="region of interest" description="Disordered" evidence="12">
    <location>
        <begin position="1148"/>
        <end position="1171"/>
    </location>
</feature>
<evidence type="ECO:0000256" key="7">
    <source>
        <dbReference type="ARBA" id="ARBA00022786"/>
    </source>
</evidence>
<comment type="catalytic activity">
    <reaction evidence="1">
        <text>S-ubiquitinyl-[E2 ubiquitin-conjugating enzyme]-L-cysteine + [acceptor protein]-L-lysine = [E2 ubiquitin-conjugating enzyme]-L-cysteine + N(6)-ubiquitinyl-[acceptor protein]-L-lysine.</text>
        <dbReference type="EC" id="2.3.2.26"/>
    </reaction>
</comment>
<evidence type="ECO:0000256" key="9">
    <source>
        <dbReference type="ARBA" id="ARBA00023242"/>
    </source>
</evidence>
<feature type="compositionally biased region" description="Basic and acidic residues" evidence="12">
    <location>
        <begin position="2772"/>
        <end position="2835"/>
    </location>
</feature>
<dbReference type="InterPro" id="IPR010314">
    <property type="entry name" value="E3_Ub_ligase_DUF913"/>
</dbReference>
<evidence type="ECO:0000256" key="3">
    <source>
        <dbReference type="ARBA" id="ARBA00004906"/>
    </source>
</evidence>
<organism evidence="14 15">
    <name type="scientific">Salinomyces thailandicus</name>
    <dbReference type="NCBI Taxonomy" id="706561"/>
    <lineage>
        <taxon>Eukaryota</taxon>
        <taxon>Fungi</taxon>
        <taxon>Dikarya</taxon>
        <taxon>Ascomycota</taxon>
        <taxon>Pezizomycotina</taxon>
        <taxon>Dothideomycetes</taxon>
        <taxon>Dothideomycetidae</taxon>
        <taxon>Mycosphaerellales</taxon>
        <taxon>Teratosphaeriaceae</taxon>
        <taxon>Salinomyces</taxon>
    </lineage>
</organism>
<feature type="compositionally biased region" description="Basic and acidic residues" evidence="12">
    <location>
        <begin position="2944"/>
        <end position="2965"/>
    </location>
</feature>
<name>A0A4U0UBL1_9PEZI</name>
<evidence type="ECO:0000256" key="8">
    <source>
        <dbReference type="ARBA" id="ARBA00022816"/>
    </source>
</evidence>
<feature type="region of interest" description="Disordered" evidence="12">
    <location>
        <begin position="2769"/>
        <end position="2872"/>
    </location>
</feature>
<feature type="region of interest" description="Disordered" evidence="12">
    <location>
        <begin position="1478"/>
        <end position="1534"/>
    </location>
</feature>
<dbReference type="InterPro" id="IPR035983">
    <property type="entry name" value="Hect_E3_ubiquitin_ligase"/>
</dbReference>
<feature type="compositionally biased region" description="Acidic residues" evidence="12">
    <location>
        <begin position="2390"/>
        <end position="2459"/>
    </location>
</feature>
<keyword evidence="6" id="KW-0808">Transferase</keyword>